<dbReference type="RefSeq" id="WP_111595452.1">
    <property type="nucleotide sequence ID" value="NZ_QLMA01000013.1"/>
</dbReference>
<dbReference type="InterPro" id="IPR032808">
    <property type="entry name" value="DoxX"/>
</dbReference>
<keyword evidence="2 5" id="KW-0812">Transmembrane</keyword>
<dbReference type="AlphaFoldDB" id="A0A327VHD8"/>
<name>A0A327VHD8_9BACT</name>
<feature type="transmembrane region" description="Helical" evidence="5">
    <location>
        <begin position="184"/>
        <end position="202"/>
    </location>
</feature>
<keyword evidence="4 5" id="KW-0472">Membrane</keyword>
<dbReference type="Pfam" id="PF13564">
    <property type="entry name" value="DoxX_2"/>
    <property type="match status" value="2"/>
</dbReference>
<keyword evidence="3 5" id="KW-1133">Transmembrane helix</keyword>
<evidence type="ECO:0000313" key="7">
    <source>
        <dbReference type="Proteomes" id="UP000249819"/>
    </source>
</evidence>
<feature type="transmembrane region" description="Helical" evidence="5">
    <location>
        <begin position="145"/>
        <end position="164"/>
    </location>
</feature>
<reference evidence="6 7" key="1">
    <citation type="submission" date="2018-06" db="EMBL/GenBank/DDBJ databases">
        <title>Genomic Encyclopedia of Archaeal and Bacterial Type Strains, Phase II (KMG-II): from individual species to whole genera.</title>
        <authorList>
            <person name="Goeker M."/>
        </authorList>
    </citation>
    <scope>NUCLEOTIDE SEQUENCE [LARGE SCALE GENOMIC DNA]</scope>
    <source>
        <strain evidence="6 7">DSM 29821</strain>
    </source>
</reference>
<dbReference type="OrthoDB" id="7960583at2"/>
<accession>A0A327VHD8</accession>
<comment type="subcellular location">
    <subcellularLocation>
        <location evidence="1">Membrane</location>
        <topology evidence="1">Multi-pass membrane protein</topology>
    </subcellularLocation>
</comment>
<evidence type="ECO:0000256" key="1">
    <source>
        <dbReference type="ARBA" id="ARBA00004141"/>
    </source>
</evidence>
<feature type="transmembrane region" description="Helical" evidence="5">
    <location>
        <begin position="16"/>
        <end position="35"/>
    </location>
</feature>
<keyword evidence="7" id="KW-1185">Reference proteome</keyword>
<feature type="transmembrane region" description="Helical" evidence="5">
    <location>
        <begin position="214"/>
        <end position="232"/>
    </location>
</feature>
<proteinExistence type="predicted"/>
<evidence type="ECO:0000256" key="4">
    <source>
        <dbReference type="ARBA" id="ARBA00023136"/>
    </source>
</evidence>
<dbReference type="Proteomes" id="UP000249819">
    <property type="component" value="Unassembled WGS sequence"/>
</dbReference>
<sequence length="259" mass="28888">MQLAGKTHWSFTTRTIIYWIATAIVLLETTVGAYWDLAQLPFVQQVFVTLGYPSYLLYIIGAWKIAAVLVLILPKLGRQKEWAYCGIFLVYITAAYSHIATHDTASAVGPIIFATLSLVSWATRPESRKWLIPDAASSTTTVFKVIYWTVTVITAMVMISGGLADVVLATGPENGMRQMGYPDFFTQLLGIYKTLGGLAILLPNKRFRIIKEWAYAGIIFDLTGASVSHAFVGNHMHIIWPWMFVVTTAVSWRLGAFRK</sequence>
<feature type="transmembrane region" description="Helical" evidence="5">
    <location>
        <begin position="238"/>
        <end position="256"/>
    </location>
</feature>
<protein>
    <submittedName>
        <fullName evidence="6">DoxX-like protein</fullName>
    </submittedName>
</protein>
<evidence type="ECO:0000256" key="3">
    <source>
        <dbReference type="ARBA" id="ARBA00022989"/>
    </source>
</evidence>
<evidence type="ECO:0000256" key="5">
    <source>
        <dbReference type="SAM" id="Phobius"/>
    </source>
</evidence>
<feature type="transmembrane region" description="Helical" evidence="5">
    <location>
        <begin position="82"/>
        <end position="99"/>
    </location>
</feature>
<feature type="transmembrane region" description="Helical" evidence="5">
    <location>
        <begin position="105"/>
        <end position="124"/>
    </location>
</feature>
<dbReference type="GO" id="GO:0016020">
    <property type="term" value="C:membrane"/>
    <property type="evidence" value="ECO:0007669"/>
    <property type="project" value="UniProtKB-SubCell"/>
</dbReference>
<evidence type="ECO:0000256" key="2">
    <source>
        <dbReference type="ARBA" id="ARBA00022692"/>
    </source>
</evidence>
<comment type="caution">
    <text evidence="6">The sequence shown here is derived from an EMBL/GenBank/DDBJ whole genome shotgun (WGS) entry which is preliminary data.</text>
</comment>
<organism evidence="6 7">
    <name type="scientific">Chitinophaga dinghuensis</name>
    <dbReference type="NCBI Taxonomy" id="1539050"/>
    <lineage>
        <taxon>Bacteria</taxon>
        <taxon>Pseudomonadati</taxon>
        <taxon>Bacteroidota</taxon>
        <taxon>Chitinophagia</taxon>
        <taxon>Chitinophagales</taxon>
        <taxon>Chitinophagaceae</taxon>
        <taxon>Chitinophaga</taxon>
    </lineage>
</organism>
<gene>
    <name evidence="6" type="ORF">CLV59_11359</name>
</gene>
<feature type="transmembrane region" description="Helical" evidence="5">
    <location>
        <begin position="55"/>
        <end position="73"/>
    </location>
</feature>
<evidence type="ECO:0000313" key="6">
    <source>
        <dbReference type="EMBL" id="RAJ73506.1"/>
    </source>
</evidence>
<dbReference type="EMBL" id="QLMA01000013">
    <property type="protein sequence ID" value="RAJ73506.1"/>
    <property type="molecule type" value="Genomic_DNA"/>
</dbReference>